<evidence type="ECO:0000256" key="1">
    <source>
        <dbReference type="SAM" id="MobiDB-lite"/>
    </source>
</evidence>
<dbReference type="EMBL" id="JAIWQS010000003">
    <property type="protein sequence ID" value="KAJ8770558.1"/>
    <property type="molecule type" value="Genomic_DNA"/>
</dbReference>
<gene>
    <name evidence="2" type="ORF">K2173_018049</name>
</gene>
<comment type="caution">
    <text evidence="2">The sequence shown here is derived from an EMBL/GenBank/DDBJ whole genome shotgun (WGS) entry which is preliminary data.</text>
</comment>
<evidence type="ECO:0000313" key="2">
    <source>
        <dbReference type="EMBL" id="KAJ8770558.1"/>
    </source>
</evidence>
<organism evidence="2 3">
    <name type="scientific">Erythroxylum novogranatense</name>
    <dbReference type="NCBI Taxonomy" id="1862640"/>
    <lineage>
        <taxon>Eukaryota</taxon>
        <taxon>Viridiplantae</taxon>
        <taxon>Streptophyta</taxon>
        <taxon>Embryophyta</taxon>
        <taxon>Tracheophyta</taxon>
        <taxon>Spermatophyta</taxon>
        <taxon>Magnoliopsida</taxon>
        <taxon>eudicotyledons</taxon>
        <taxon>Gunneridae</taxon>
        <taxon>Pentapetalae</taxon>
        <taxon>rosids</taxon>
        <taxon>fabids</taxon>
        <taxon>Malpighiales</taxon>
        <taxon>Erythroxylaceae</taxon>
        <taxon>Erythroxylum</taxon>
    </lineage>
</organism>
<feature type="compositionally biased region" description="Basic and acidic residues" evidence="1">
    <location>
        <begin position="24"/>
        <end position="49"/>
    </location>
</feature>
<proteinExistence type="predicted"/>
<sequence>MGCNESKNVDQAVHQKHMLVICMRKDKKDMKTPRKTEKSHAEIDKRVTNQEEDDIKEPFLLMKAKLYAIKEETESETESEIESFYSADLEHNSEKKELLSSQVH</sequence>
<reference evidence="2 3" key="1">
    <citation type="submission" date="2021-09" db="EMBL/GenBank/DDBJ databases">
        <title>Genomic insights and catalytic innovation underlie evolution of tropane alkaloids biosynthesis.</title>
        <authorList>
            <person name="Wang Y.-J."/>
            <person name="Tian T."/>
            <person name="Huang J.-P."/>
            <person name="Huang S.-X."/>
        </authorList>
    </citation>
    <scope>NUCLEOTIDE SEQUENCE [LARGE SCALE GENOMIC DNA]</scope>
    <source>
        <strain evidence="2">KIB-2018</strain>
        <tissue evidence="2">Leaf</tissue>
    </source>
</reference>
<feature type="region of interest" description="Disordered" evidence="1">
    <location>
        <begin position="24"/>
        <end position="51"/>
    </location>
</feature>
<accession>A0AAV8TWR7</accession>
<dbReference type="AlphaFoldDB" id="A0AAV8TWR7"/>
<evidence type="ECO:0000313" key="3">
    <source>
        <dbReference type="Proteomes" id="UP001159364"/>
    </source>
</evidence>
<name>A0AAV8TWR7_9ROSI</name>
<dbReference type="Proteomes" id="UP001159364">
    <property type="component" value="Linkage Group LG03"/>
</dbReference>
<keyword evidence="3" id="KW-1185">Reference proteome</keyword>
<protein>
    <submittedName>
        <fullName evidence="2">Uncharacterized protein</fullName>
    </submittedName>
</protein>